<dbReference type="AlphaFoldDB" id="A0A087BG84"/>
<protein>
    <recommendedName>
        <fullName evidence="4">DUF4235 domain-containing protein</fullName>
    </recommendedName>
</protein>
<gene>
    <name evidence="2" type="ORF">BMERY_1394</name>
</gene>
<reference evidence="2 3" key="1">
    <citation type="submission" date="2014-03" db="EMBL/GenBank/DDBJ databases">
        <title>Genomics of Bifidobacteria.</title>
        <authorList>
            <person name="Ventura M."/>
            <person name="Milani C."/>
            <person name="Lugli G.A."/>
        </authorList>
    </citation>
    <scope>NUCLEOTIDE SEQUENCE [LARGE SCALE GENOMIC DNA]</scope>
    <source>
        <strain evidence="2 3">LMG 11341</strain>
    </source>
</reference>
<dbReference type="EMBL" id="JGZC01000007">
    <property type="protein sequence ID" value="KFI70034.1"/>
    <property type="molecule type" value="Genomic_DNA"/>
</dbReference>
<accession>A0A087BG84</accession>
<dbReference type="OrthoDB" id="3240197at2"/>
<comment type="caution">
    <text evidence="2">The sequence shown here is derived from an EMBL/GenBank/DDBJ whole genome shotgun (WGS) entry which is preliminary data.</text>
</comment>
<dbReference type="RefSeq" id="WP_033523691.1">
    <property type="nucleotide sequence ID" value="NZ_CADAXU010000015.1"/>
</dbReference>
<dbReference type="Pfam" id="PF14019">
    <property type="entry name" value="DUF4235"/>
    <property type="match status" value="1"/>
</dbReference>
<name>A0A087BG84_9BIFI</name>
<sequence>MSDETYTASESTADRAVEALHRIDGKVAELRKQRLEDPDSATDKLAMAVIPTVTSMIAGKLFQLAWDKAWKRHGRNTEGTGKSLAMTLAFTAASAAFGAAVSMLSERGSQAMIDRRHRRSGKRSH</sequence>
<dbReference type="Proteomes" id="UP000029060">
    <property type="component" value="Unassembled WGS sequence"/>
</dbReference>
<dbReference type="eggNOG" id="ENOG5031Y80">
    <property type="taxonomic scope" value="Bacteria"/>
</dbReference>
<proteinExistence type="predicted"/>
<keyword evidence="1" id="KW-0812">Transmembrane</keyword>
<keyword evidence="1" id="KW-1133">Transmembrane helix</keyword>
<evidence type="ECO:0008006" key="4">
    <source>
        <dbReference type="Google" id="ProtNLM"/>
    </source>
</evidence>
<keyword evidence="3" id="KW-1185">Reference proteome</keyword>
<keyword evidence="1" id="KW-0472">Membrane</keyword>
<feature type="transmembrane region" description="Helical" evidence="1">
    <location>
        <begin position="83"/>
        <end position="104"/>
    </location>
</feature>
<organism evidence="2 3">
    <name type="scientific">Bifidobacterium merycicum</name>
    <dbReference type="NCBI Taxonomy" id="78345"/>
    <lineage>
        <taxon>Bacteria</taxon>
        <taxon>Bacillati</taxon>
        <taxon>Actinomycetota</taxon>
        <taxon>Actinomycetes</taxon>
        <taxon>Bifidobacteriales</taxon>
        <taxon>Bifidobacteriaceae</taxon>
        <taxon>Bifidobacterium</taxon>
    </lineage>
</organism>
<evidence type="ECO:0000256" key="1">
    <source>
        <dbReference type="SAM" id="Phobius"/>
    </source>
</evidence>
<dbReference type="InterPro" id="IPR025329">
    <property type="entry name" value="DUF4235"/>
</dbReference>
<evidence type="ECO:0000313" key="2">
    <source>
        <dbReference type="EMBL" id="KFI70034.1"/>
    </source>
</evidence>
<dbReference type="STRING" id="78345.BMERY_1394"/>
<evidence type="ECO:0000313" key="3">
    <source>
        <dbReference type="Proteomes" id="UP000029060"/>
    </source>
</evidence>